<evidence type="ECO:0000313" key="3">
    <source>
        <dbReference type="EMBL" id="MCM8750443.1"/>
    </source>
</evidence>
<keyword evidence="4" id="KW-1185">Reference proteome</keyword>
<feature type="domain" description="FAD dependent oxidoreductase" evidence="2">
    <location>
        <begin position="46"/>
        <end position="413"/>
    </location>
</feature>
<gene>
    <name evidence="3" type="ORF">NET02_14935</name>
</gene>
<reference evidence="3" key="1">
    <citation type="submission" date="2022-06" db="EMBL/GenBank/DDBJ databases">
        <title>CFH 74404 Thermomicrobiaceae sp.</title>
        <authorList>
            <person name="Ming H."/>
            <person name="Li W.-J."/>
            <person name="Zhao Z."/>
        </authorList>
    </citation>
    <scope>NUCLEOTIDE SEQUENCE</scope>
    <source>
        <strain evidence="3">CFH 74404</strain>
    </source>
</reference>
<evidence type="ECO:0000313" key="4">
    <source>
        <dbReference type="Proteomes" id="UP001165306"/>
    </source>
</evidence>
<dbReference type="GO" id="GO:0005737">
    <property type="term" value="C:cytoplasm"/>
    <property type="evidence" value="ECO:0007669"/>
    <property type="project" value="TreeGrafter"/>
</dbReference>
<evidence type="ECO:0000259" key="2">
    <source>
        <dbReference type="Pfam" id="PF01266"/>
    </source>
</evidence>
<dbReference type="Pfam" id="PF01266">
    <property type="entry name" value="DAO"/>
    <property type="match status" value="1"/>
</dbReference>
<dbReference type="PANTHER" id="PTHR13847:SF285">
    <property type="entry name" value="FAD DEPENDENT OXIDOREDUCTASE DOMAIN-CONTAINING PROTEIN"/>
    <property type="match status" value="1"/>
</dbReference>
<dbReference type="AlphaFoldDB" id="A0AA41WG22"/>
<dbReference type="InterPro" id="IPR036188">
    <property type="entry name" value="FAD/NAD-bd_sf"/>
</dbReference>
<comment type="caution">
    <text evidence="3">The sequence shown here is derived from an EMBL/GenBank/DDBJ whole genome shotgun (WGS) entry which is preliminary data.</text>
</comment>
<accession>A0AA41WG22</accession>
<dbReference type="Gene3D" id="3.30.9.10">
    <property type="entry name" value="D-Amino Acid Oxidase, subunit A, domain 2"/>
    <property type="match status" value="1"/>
</dbReference>
<dbReference type="PANTHER" id="PTHR13847">
    <property type="entry name" value="SARCOSINE DEHYDROGENASE-RELATED"/>
    <property type="match status" value="1"/>
</dbReference>
<dbReference type="SUPFAM" id="SSF51905">
    <property type="entry name" value="FAD/NAD(P)-binding domain"/>
    <property type="match status" value="1"/>
</dbReference>
<protein>
    <submittedName>
        <fullName evidence="3">FAD-binding oxidoreductase</fullName>
    </submittedName>
</protein>
<dbReference type="InterPro" id="IPR006076">
    <property type="entry name" value="FAD-dep_OxRdtase"/>
</dbReference>
<dbReference type="EMBL" id="JAMSLR010000015">
    <property type="protein sequence ID" value="MCM8750443.1"/>
    <property type="molecule type" value="Genomic_DNA"/>
</dbReference>
<name>A0AA41WG22_9BACT</name>
<proteinExistence type="predicted"/>
<evidence type="ECO:0000256" key="1">
    <source>
        <dbReference type="SAM" id="MobiDB-lite"/>
    </source>
</evidence>
<sequence length="477" mass="53135">MSTGSWAVPVSGPAAAMRYRQYSYWLETCDDDLTPRPPLDGSIDVDIAILGAGYTGLWTAYYLLKRDPSLRVAILEREVAGFGASGRNGGWVTPGFPLSLGLLARRYGADAARAIALAMFETVDEVGRVLAAEGIDAHFHKGGALRIARGRHQLPAIEESWRTYERLGLTEWYERLGPDELAQRIRVTRAEGAIFVKQCAVVHPGRLVRGLARAVERLGATIYEQTPVVDFVTGQAPRFVTPRGDVRARVLVLAGEAYLSQLPRLRRALIPVYSLIVLTEPVPAEVWEEIGWRNRECVASNRYTVDYLSQTADGRILFGGRGAPYHFGSRIDDAYDRHGPTHEMLRQMCYDWFPILRLKGVGFTHAWGGPLGMPRDWMPTMRYDPGQGLAMACGYTGQGVATANLSGRVLADLITGHESELTRLPMTSHRIRPWEPEPLRWLGVRFVQRGFMRIDDEAERTGRPPSGKSLVERLGEH</sequence>
<dbReference type="RefSeq" id="WP_284058231.1">
    <property type="nucleotide sequence ID" value="NZ_JAMSLR010000015.1"/>
</dbReference>
<feature type="region of interest" description="Disordered" evidence="1">
    <location>
        <begin position="457"/>
        <end position="477"/>
    </location>
</feature>
<dbReference type="Proteomes" id="UP001165306">
    <property type="component" value="Unassembled WGS sequence"/>
</dbReference>
<dbReference type="Gene3D" id="3.50.50.60">
    <property type="entry name" value="FAD/NAD(P)-binding domain"/>
    <property type="match status" value="1"/>
</dbReference>
<organism evidence="3 4">
    <name type="scientific">Thermalbibacter longus</name>
    <dbReference type="NCBI Taxonomy" id="2951981"/>
    <lineage>
        <taxon>Bacteria</taxon>
        <taxon>Pseudomonadati</taxon>
        <taxon>Thermomicrobiota</taxon>
        <taxon>Thermomicrobia</taxon>
        <taxon>Thermomicrobiales</taxon>
        <taxon>Thermomicrobiaceae</taxon>
        <taxon>Thermalbibacter</taxon>
    </lineage>
</organism>